<dbReference type="InterPro" id="IPR015943">
    <property type="entry name" value="WD40/YVTN_repeat-like_dom_sf"/>
</dbReference>
<keyword evidence="6" id="KW-1185">Reference proteome</keyword>
<feature type="compositionally biased region" description="Basic and acidic residues" evidence="4">
    <location>
        <begin position="1"/>
        <end position="19"/>
    </location>
</feature>
<evidence type="ECO:0000256" key="3">
    <source>
        <dbReference type="PROSITE-ProRule" id="PRU00221"/>
    </source>
</evidence>
<feature type="compositionally biased region" description="Acidic residues" evidence="4">
    <location>
        <begin position="343"/>
        <end position="361"/>
    </location>
</feature>
<dbReference type="GO" id="GO:0080008">
    <property type="term" value="C:Cul4-RING E3 ubiquitin ligase complex"/>
    <property type="evidence" value="ECO:0007669"/>
    <property type="project" value="TreeGrafter"/>
</dbReference>
<dbReference type="InterPro" id="IPR020472">
    <property type="entry name" value="WD40_PAC1"/>
</dbReference>
<dbReference type="Pfam" id="PF00400">
    <property type="entry name" value="WD40"/>
    <property type="match status" value="5"/>
</dbReference>
<dbReference type="PRINTS" id="PR00320">
    <property type="entry name" value="GPROTEINBRPT"/>
</dbReference>
<sequence>MNASSDVRESSSSRERTSSDSETPDLQAVLAYLIRRYLPNHKTTVANIRHKVFCGTYSKSGDVFLSASQDQFLRIYDTSYGQFKEFKAIRARDVGWSVLDTAFSPDGNYIIYSSWSDCIHLCNIYGDYEKHDALPLNPGDRSFAIFSLTFSSDNKEILGGANDGCLYVYDRESNNRILRQIDSHDDDVNAVAFADDSSHILFSGGDDGLVRVWDRRTLREDDPEPCGVMAGHTDGITYIDSKGDARYLITNSKDQTMKLWDMRKFSSSDAIEATKKAVSRQRWDYRWQSVPKSVYDILTGKMVSKLTGHKSCTRDVSWHPYQNTIVCTSWDGTISKWDYVHEDPEESDESSSSDDEDDSEDYMVARRRSKRLARQEKIFKRNMVTSNAHGLFE</sequence>
<dbReference type="EMBL" id="VSWD01000012">
    <property type="protein sequence ID" value="KAK3086710.1"/>
    <property type="molecule type" value="Genomic_DNA"/>
</dbReference>
<reference evidence="5" key="1">
    <citation type="submission" date="2019-08" db="EMBL/GenBank/DDBJ databases">
        <title>The improved chromosome-level genome for the pearl oyster Pinctada fucata martensii using PacBio sequencing and Hi-C.</title>
        <authorList>
            <person name="Zheng Z."/>
        </authorList>
    </citation>
    <scope>NUCLEOTIDE SEQUENCE</scope>
    <source>
        <strain evidence="5">ZZ-2019</strain>
        <tissue evidence="5">Adductor muscle</tissue>
    </source>
</reference>
<evidence type="ECO:0000256" key="2">
    <source>
        <dbReference type="ARBA" id="ARBA00022737"/>
    </source>
</evidence>
<dbReference type="SUPFAM" id="SSF50978">
    <property type="entry name" value="WD40 repeat-like"/>
    <property type="match status" value="1"/>
</dbReference>
<evidence type="ECO:0000313" key="6">
    <source>
        <dbReference type="Proteomes" id="UP001186944"/>
    </source>
</evidence>
<dbReference type="PROSITE" id="PS50082">
    <property type="entry name" value="WD_REPEATS_2"/>
    <property type="match status" value="3"/>
</dbReference>
<dbReference type="InterPro" id="IPR036322">
    <property type="entry name" value="WD40_repeat_dom_sf"/>
</dbReference>
<dbReference type="AlphaFoldDB" id="A0AA88XLX1"/>
<evidence type="ECO:0000256" key="1">
    <source>
        <dbReference type="ARBA" id="ARBA00022574"/>
    </source>
</evidence>
<feature type="region of interest" description="Disordered" evidence="4">
    <location>
        <begin position="342"/>
        <end position="366"/>
    </location>
</feature>
<feature type="repeat" description="WD" evidence="3">
    <location>
        <begin position="229"/>
        <end position="270"/>
    </location>
</feature>
<dbReference type="Proteomes" id="UP001186944">
    <property type="component" value="Unassembled WGS sequence"/>
</dbReference>
<dbReference type="SMART" id="SM00320">
    <property type="entry name" value="WD40"/>
    <property type="match status" value="6"/>
</dbReference>
<dbReference type="PANTHER" id="PTHR19847:SF7">
    <property type="entry name" value="DDB1- AND CUL4-ASSOCIATED FACTOR 11"/>
    <property type="match status" value="1"/>
</dbReference>
<keyword evidence="2" id="KW-0677">Repeat</keyword>
<feature type="repeat" description="WD" evidence="3">
    <location>
        <begin position="306"/>
        <end position="338"/>
    </location>
</feature>
<comment type="caution">
    <text evidence="5">The sequence shown here is derived from an EMBL/GenBank/DDBJ whole genome shotgun (WGS) entry which is preliminary data.</text>
</comment>
<protein>
    <submittedName>
        <fullName evidence="5">Uncharacterized protein</fullName>
    </submittedName>
</protein>
<dbReference type="InterPro" id="IPR051859">
    <property type="entry name" value="DCAF"/>
</dbReference>
<accession>A0AA88XLX1</accession>
<organism evidence="5 6">
    <name type="scientific">Pinctada imbricata</name>
    <name type="common">Atlantic pearl-oyster</name>
    <name type="synonym">Pinctada martensii</name>
    <dbReference type="NCBI Taxonomy" id="66713"/>
    <lineage>
        <taxon>Eukaryota</taxon>
        <taxon>Metazoa</taxon>
        <taxon>Spiralia</taxon>
        <taxon>Lophotrochozoa</taxon>
        <taxon>Mollusca</taxon>
        <taxon>Bivalvia</taxon>
        <taxon>Autobranchia</taxon>
        <taxon>Pteriomorphia</taxon>
        <taxon>Pterioida</taxon>
        <taxon>Pterioidea</taxon>
        <taxon>Pteriidae</taxon>
        <taxon>Pinctada</taxon>
    </lineage>
</organism>
<proteinExistence type="predicted"/>
<evidence type="ECO:0000256" key="4">
    <source>
        <dbReference type="SAM" id="MobiDB-lite"/>
    </source>
</evidence>
<dbReference type="Gene3D" id="2.130.10.10">
    <property type="entry name" value="YVTN repeat-like/Quinoprotein amine dehydrogenase"/>
    <property type="match status" value="2"/>
</dbReference>
<dbReference type="GO" id="GO:0043161">
    <property type="term" value="P:proteasome-mediated ubiquitin-dependent protein catabolic process"/>
    <property type="evidence" value="ECO:0007669"/>
    <property type="project" value="TreeGrafter"/>
</dbReference>
<dbReference type="InterPro" id="IPR001680">
    <property type="entry name" value="WD40_rpt"/>
</dbReference>
<evidence type="ECO:0000313" key="5">
    <source>
        <dbReference type="EMBL" id="KAK3086710.1"/>
    </source>
</evidence>
<name>A0AA88XLX1_PINIB</name>
<feature type="region of interest" description="Disordered" evidence="4">
    <location>
        <begin position="1"/>
        <end position="23"/>
    </location>
</feature>
<gene>
    <name evidence="5" type="ORF">FSP39_022349</name>
</gene>
<dbReference type="PANTHER" id="PTHR19847">
    <property type="entry name" value="DDB1- AND CUL4-ASSOCIATED FACTOR 11"/>
    <property type="match status" value="1"/>
</dbReference>
<dbReference type="PROSITE" id="PS50294">
    <property type="entry name" value="WD_REPEATS_REGION"/>
    <property type="match status" value="3"/>
</dbReference>
<feature type="repeat" description="WD" evidence="3">
    <location>
        <begin position="181"/>
        <end position="214"/>
    </location>
</feature>
<keyword evidence="1 3" id="KW-0853">WD repeat</keyword>